<dbReference type="AlphaFoldDB" id="A0A1C6HN80"/>
<evidence type="ECO:0000313" key="8">
    <source>
        <dbReference type="EMBL" id="SCJ58815.1"/>
    </source>
</evidence>
<dbReference type="Gene3D" id="3.30.70.20">
    <property type="match status" value="1"/>
</dbReference>
<protein>
    <recommendedName>
        <fullName evidence="2">Ferredoxin</fullName>
    </recommendedName>
</protein>
<dbReference type="PANTHER" id="PTHR24960">
    <property type="entry name" value="PHOTOSYSTEM I IRON-SULFUR CENTER-RELATED"/>
    <property type="match status" value="1"/>
</dbReference>
<evidence type="ECO:0000256" key="4">
    <source>
        <dbReference type="ARBA" id="ARBA00022723"/>
    </source>
</evidence>
<keyword evidence="5" id="KW-0408">Iron</keyword>
<dbReference type="SUPFAM" id="SSF54862">
    <property type="entry name" value="4Fe-4S ferredoxins"/>
    <property type="match status" value="1"/>
</dbReference>
<accession>A0A1C6HN80</accession>
<dbReference type="EMBL" id="FMHG01000001">
    <property type="protein sequence ID" value="SCJ58815.1"/>
    <property type="molecule type" value="Genomic_DNA"/>
</dbReference>
<dbReference type="GO" id="GO:0046872">
    <property type="term" value="F:metal ion binding"/>
    <property type="evidence" value="ECO:0007669"/>
    <property type="project" value="UniProtKB-KW"/>
</dbReference>
<dbReference type="SUPFAM" id="SSF52218">
    <property type="entry name" value="Flavoproteins"/>
    <property type="match status" value="1"/>
</dbReference>
<dbReference type="InterPro" id="IPR050157">
    <property type="entry name" value="PSI_iron-sulfur_center"/>
</dbReference>
<keyword evidence="3" id="KW-0004">4Fe-4S</keyword>
<keyword evidence="6" id="KW-0411">Iron-sulfur</keyword>
<evidence type="ECO:0000256" key="6">
    <source>
        <dbReference type="ARBA" id="ARBA00023014"/>
    </source>
</evidence>
<dbReference type="InterPro" id="IPR029039">
    <property type="entry name" value="Flavoprotein-like_sf"/>
</dbReference>
<dbReference type="PROSITE" id="PS00198">
    <property type="entry name" value="4FE4S_FER_1"/>
    <property type="match status" value="1"/>
</dbReference>
<keyword evidence="4" id="KW-0479">Metal-binding</keyword>
<feature type="domain" description="4Fe-4S ferredoxin-type" evidence="7">
    <location>
        <begin position="172"/>
        <end position="198"/>
    </location>
</feature>
<gene>
    <name evidence="8" type="ORF">SAMEA3545359_00935</name>
</gene>
<proteinExistence type="predicted"/>
<evidence type="ECO:0000256" key="3">
    <source>
        <dbReference type="ARBA" id="ARBA00022485"/>
    </source>
</evidence>
<sequence length="255" mass="26216">MSLYTICFSPTGGTQKVVDILAADWGEPATAVDLSAPQGGCAGLSLQSGDICLVAVPSFSGRVPAVAAERLAAVRGGGAMAVAIAVYGNRHYDDTLRELQDVLEAGGFTCIAGIAAVAEHSIMRQFATGRPDAEDARQLRAFGQEIRRAIAQKALAPGLQLPGNVPYRDYGGVPFVPKAGKSCTRCGRCAAGCPVAAIPAGDPASTDKALCISCMRCIAVCPAGARKVNRAALLVAGQKLKKACQEPKSNALFLG</sequence>
<dbReference type="Pfam" id="PF12838">
    <property type="entry name" value="Fer4_7"/>
    <property type="match status" value="1"/>
</dbReference>
<evidence type="ECO:0000256" key="2">
    <source>
        <dbReference type="ARBA" id="ARBA00013529"/>
    </source>
</evidence>
<comment type="function">
    <text evidence="1">Ferredoxins are iron-sulfur proteins that transfer electrons in a wide variety of metabolic reactions.</text>
</comment>
<feature type="domain" description="4Fe-4S ferredoxin-type" evidence="7">
    <location>
        <begin position="202"/>
        <end position="231"/>
    </location>
</feature>
<name>A0A1C6HN80_9FIRM</name>
<organism evidence="8">
    <name type="scientific">uncultured Anaerotruncus sp</name>
    <dbReference type="NCBI Taxonomy" id="905011"/>
    <lineage>
        <taxon>Bacteria</taxon>
        <taxon>Bacillati</taxon>
        <taxon>Bacillota</taxon>
        <taxon>Clostridia</taxon>
        <taxon>Eubacteriales</taxon>
        <taxon>Oscillospiraceae</taxon>
        <taxon>Anaerotruncus</taxon>
        <taxon>environmental samples</taxon>
    </lineage>
</organism>
<dbReference type="PROSITE" id="PS51379">
    <property type="entry name" value="4FE4S_FER_2"/>
    <property type="match status" value="2"/>
</dbReference>
<dbReference type="PANTHER" id="PTHR24960:SF80">
    <property type="entry name" value="FERREDOXIN"/>
    <property type="match status" value="1"/>
</dbReference>
<dbReference type="Gene3D" id="3.40.50.360">
    <property type="match status" value="1"/>
</dbReference>
<evidence type="ECO:0000259" key="7">
    <source>
        <dbReference type="PROSITE" id="PS51379"/>
    </source>
</evidence>
<evidence type="ECO:0000256" key="5">
    <source>
        <dbReference type="ARBA" id="ARBA00023004"/>
    </source>
</evidence>
<reference evidence="8" key="1">
    <citation type="submission" date="2015-09" db="EMBL/GenBank/DDBJ databases">
        <authorList>
            <consortium name="Pathogen Informatics"/>
        </authorList>
    </citation>
    <scope>NUCLEOTIDE SEQUENCE</scope>
    <source>
        <strain evidence="8">2789STDY5834896</strain>
    </source>
</reference>
<dbReference type="GO" id="GO:0051539">
    <property type="term" value="F:4 iron, 4 sulfur cluster binding"/>
    <property type="evidence" value="ECO:0007669"/>
    <property type="project" value="UniProtKB-KW"/>
</dbReference>
<evidence type="ECO:0000256" key="1">
    <source>
        <dbReference type="ARBA" id="ARBA00003532"/>
    </source>
</evidence>
<dbReference type="InterPro" id="IPR017896">
    <property type="entry name" value="4Fe4S_Fe-S-bd"/>
</dbReference>
<dbReference type="InterPro" id="IPR017900">
    <property type="entry name" value="4Fe4S_Fe_S_CS"/>
</dbReference>